<evidence type="ECO:0000256" key="6">
    <source>
        <dbReference type="ARBA" id="ARBA00023315"/>
    </source>
</evidence>
<dbReference type="GO" id="GO:0006526">
    <property type="term" value="P:L-arginine biosynthetic process"/>
    <property type="evidence" value="ECO:0007669"/>
    <property type="project" value="InterPro"/>
</dbReference>
<organism evidence="7">
    <name type="scientific">marine metagenome</name>
    <dbReference type="NCBI Taxonomy" id="408172"/>
    <lineage>
        <taxon>unclassified sequences</taxon>
        <taxon>metagenomes</taxon>
        <taxon>ecological metagenomes</taxon>
    </lineage>
</organism>
<dbReference type="GO" id="GO:0006592">
    <property type="term" value="P:ornithine biosynthetic process"/>
    <property type="evidence" value="ECO:0007669"/>
    <property type="project" value="TreeGrafter"/>
</dbReference>
<protein>
    <submittedName>
        <fullName evidence="7">Uncharacterized protein</fullName>
    </submittedName>
</protein>
<gene>
    <name evidence="7" type="ORF">METZ01_LOCUS124064</name>
</gene>
<dbReference type="PANTHER" id="PTHR23100">
    <property type="entry name" value="ARGININE BIOSYNTHESIS BIFUNCTIONAL PROTEIN ARGJ"/>
    <property type="match status" value="1"/>
</dbReference>
<dbReference type="FunFam" id="3.10.20.340:FF:000003">
    <property type="entry name" value="Arginine biosynthesis bifunctional protein ArgJ"/>
    <property type="match status" value="1"/>
</dbReference>
<dbReference type="EMBL" id="UINC01017242">
    <property type="protein sequence ID" value="SVA71210.1"/>
    <property type="molecule type" value="Genomic_DNA"/>
</dbReference>
<keyword evidence="4" id="KW-0808">Transferase</keyword>
<evidence type="ECO:0000256" key="1">
    <source>
        <dbReference type="ARBA" id="ARBA00004496"/>
    </source>
</evidence>
<evidence type="ECO:0000256" key="2">
    <source>
        <dbReference type="ARBA" id="ARBA00006774"/>
    </source>
</evidence>
<dbReference type="InterPro" id="IPR042195">
    <property type="entry name" value="ArgJ_beta_C"/>
</dbReference>
<dbReference type="HAMAP" id="MF_01106">
    <property type="entry name" value="ArgJ"/>
    <property type="match status" value="1"/>
</dbReference>
<dbReference type="GO" id="GO:0004358">
    <property type="term" value="F:L-glutamate N-acetyltransferase activity, acting on acetyl-L-ornithine as donor"/>
    <property type="evidence" value="ECO:0007669"/>
    <property type="project" value="InterPro"/>
</dbReference>
<evidence type="ECO:0000256" key="4">
    <source>
        <dbReference type="ARBA" id="ARBA00022679"/>
    </source>
</evidence>
<dbReference type="GO" id="GO:0005737">
    <property type="term" value="C:cytoplasm"/>
    <property type="evidence" value="ECO:0007669"/>
    <property type="project" value="UniProtKB-SubCell"/>
</dbReference>
<name>A0A381Y2X2_9ZZZZ</name>
<dbReference type="NCBIfam" id="TIGR00120">
    <property type="entry name" value="ArgJ"/>
    <property type="match status" value="1"/>
</dbReference>
<dbReference type="AlphaFoldDB" id="A0A381Y2X2"/>
<sequence>MEKGEPRLIEIINGGGVTSATGFTAGSTYAGLKTEAGFPDLGIILSDLPANSAATFTTNSIESPSVTASRKRKKAGISRGIVANSGCANCSVGPQGLTDAEELASLAASHAGVSGDDLYVASTGMIGVELPMALIRQNIVNIALSNDGGTEFAKSIMTTDSKHKERAVSFMHDGKTVTVGGAAKGVGMIHPNMATMLCFITTDADVDQSFLQSVLSESVAVSFNMTDVDGDQSTNDSVIVLANGASGTEQIQGNSAGADSFVEAIRYVCTELAKELARDGEGAQRLIEVTVEGAHTIEDARKAAREIASSSLVKAMVHGKDPNWGRLVMALGKSSIQLEEQKIDIFISDIHIVHNGIAIPYLKDAVVSAMNSDQVDFRIDLNVGNSTATGWGCDLTEEYVIFNSAYST</sequence>
<dbReference type="Pfam" id="PF01960">
    <property type="entry name" value="ArgJ"/>
    <property type="match status" value="1"/>
</dbReference>
<dbReference type="PANTHER" id="PTHR23100:SF0">
    <property type="entry name" value="ARGININE BIOSYNTHESIS BIFUNCTIONAL PROTEIN ARGJ, MITOCHONDRIAL"/>
    <property type="match status" value="1"/>
</dbReference>
<comment type="subcellular location">
    <subcellularLocation>
        <location evidence="1">Cytoplasm</location>
    </subcellularLocation>
</comment>
<dbReference type="NCBIfam" id="NF003802">
    <property type="entry name" value="PRK05388.1"/>
    <property type="match status" value="1"/>
</dbReference>
<dbReference type="SUPFAM" id="SSF56266">
    <property type="entry name" value="DmpA/ArgJ-like"/>
    <property type="match status" value="1"/>
</dbReference>
<evidence type="ECO:0000256" key="5">
    <source>
        <dbReference type="ARBA" id="ARBA00022813"/>
    </source>
</evidence>
<reference evidence="7" key="1">
    <citation type="submission" date="2018-05" db="EMBL/GenBank/DDBJ databases">
        <authorList>
            <person name="Lanie J.A."/>
            <person name="Ng W.-L."/>
            <person name="Kazmierczak K.M."/>
            <person name="Andrzejewski T.M."/>
            <person name="Davidsen T.M."/>
            <person name="Wayne K.J."/>
            <person name="Tettelin H."/>
            <person name="Glass J.I."/>
            <person name="Rusch D."/>
            <person name="Podicherti R."/>
            <person name="Tsui H.-C.T."/>
            <person name="Winkler M.E."/>
        </authorList>
    </citation>
    <scope>NUCLEOTIDE SEQUENCE</scope>
</reference>
<dbReference type="Gene3D" id="3.60.70.12">
    <property type="entry name" value="L-amino peptidase D-ALA esterase/amidase"/>
    <property type="match status" value="1"/>
</dbReference>
<dbReference type="Gene3D" id="3.10.20.340">
    <property type="entry name" value="ArgJ beta chain, C-terminal domain"/>
    <property type="match status" value="1"/>
</dbReference>
<keyword evidence="5" id="KW-0068">Autocatalytic cleavage</keyword>
<accession>A0A381Y2X2</accession>
<dbReference type="InterPro" id="IPR002813">
    <property type="entry name" value="Arg_biosynth_ArgJ"/>
</dbReference>
<dbReference type="InterPro" id="IPR016117">
    <property type="entry name" value="ArgJ-like_dom_sf"/>
</dbReference>
<keyword evidence="6" id="KW-0012">Acyltransferase</keyword>
<keyword evidence="3" id="KW-0963">Cytoplasm</keyword>
<comment type="similarity">
    <text evidence="2">Belongs to the ArgJ family.</text>
</comment>
<dbReference type="CDD" id="cd02152">
    <property type="entry name" value="OAT"/>
    <property type="match status" value="1"/>
</dbReference>
<evidence type="ECO:0000313" key="7">
    <source>
        <dbReference type="EMBL" id="SVA71210.1"/>
    </source>
</evidence>
<proteinExistence type="inferred from homology"/>
<dbReference type="GO" id="GO:0004042">
    <property type="term" value="F:L-glutamate N-acetyltransferase activity"/>
    <property type="evidence" value="ECO:0007669"/>
    <property type="project" value="TreeGrafter"/>
</dbReference>
<evidence type="ECO:0000256" key="3">
    <source>
        <dbReference type="ARBA" id="ARBA00022490"/>
    </source>
</evidence>